<dbReference type="InterPro" id="IPR054767">
    <property type="entry name" value="Cas10-Cmr2_palm2"/>
</dbReference>
<dbReference type="Gene3D" id="3.30.70.270">
    <property type="match status" value="1"/>
</dbReference>
<protein>
    <recommendedName>
        <fullName evidence="3">GGDEF domain-containing protein</fullName>
    </recommendedName>
</protein>
<evidence type="ECO:0000313" key="4">
    <source>
        <dbReference type="EMBL" id="MBC8753935.1"/>
    </source>
</evidence>
<sequence length="464" mass="52723">MNNYYYGISIYSIQEFIFETNKLREIVGASEIVETVCKTQFQQHFKAYLTDAVILLQAAGNVRCIFSITDNDLPEFKECYAKFTKKLTLAYPELKFCQAIHSLPTKEITQKEVTALNATIVSKKQQPFFYNRLAFMGVKRNQRTGKIQSNTNTHYDLATTEKDSYKDGKLLLKKLEDLQVDFPKELDDIASEQSYMALIHIDANGLGNIVNAMLKENNGSSVLKSFSLALEAATINALKTAIKETFPIETAATAENKSIPFRPVIIGGDDITIIIKAEKALKFTEVYLTTFEAETEKIKQLKDIGLTACAGIAFTKQKFPLHYTADLVENLCKSAKEGSNRKYSAIRMHRVRNTYARDYDRIIETELSLNGESAFYNEKPFSIEELIQFQKDVAETKADKFPRADVENYLSQRINGNPQAAFMKRRMLAKLPKSESAFIKNMENEPLDLPYLYALTNLQKFIDS</sequence>
<dbReference type="InterPro" id="IPR052117">
    <property type="entry name" value="Cas10/Csm1_subtype-III-A"/>
</dbReference>
<keyword evidence="1" id="KW-0547">Nucleotide-binding</keyword>
<dbReference type="Proteomes" id="UP000619238">
    <property type="component" value="Unassembled WGS sequence"/>
</dbReference>
<evidence type="ECO:0000256" key="2">
    <source>
        <dbReference type="ARBA" id="ARBA00023118"/>
    </source>
</evidence>
<gene>
    <name evidence="4" type="ORF">H2O64_04585</name>
</gene>
<organism evidence="4 5">
    <name type="scientific">Kordia aestuariivivens</name>
    <dbReference type="NCBI Taxonomy" id="2759037"/>
    <lineage>
        <taxon>Bacteria</taxon>
        <taxon>Pseudomonadati</taxon>
        <taxon>Bacteroidota</taxon>
        <taxon>Flavobacteriia</taxon>
        <taxon>Flavobacteriales</taxon>
        <taxon>Flavobacteriaceae</taxon>
        <taxon>Kordia</taxon>
    </lineage>
</organism>
<dbReference type="Pfam" id="PF22335">
    <property type="entry name" value="Cas10-Cmr2_palm2"/>
    <property type="match status" value="1"/>
</dbReference>
<accession>A0ABR7Q5V1</accession>
<feature type="domain" description="GGDEF" evidence="3">
    <location>
        <begin position="194"/>
        <end position="348"/>
    </location>
</feature>
<reference evidence="4 5" key="1">
    <citation type="submission" date="2020-07" db="EMBL/GenBank/DDBJ databases">
        <title>Description of Kordia aestuariivivens sp. nov., isolated from a tidal flat.</title>
        <authorList>
            <person name="Park S."/>
            <person name="Yoon J.-H."/>
        </authorList>
    </citation>
    <scope>NUCLEOTIDE SEQUENCE [LARGE SCALE GENOMIC DNA]</scope>
    <source>
        <strain evidence="4 5">YSTF-M3</strain>
    </source>
</reference>
<keyword evidence="5" id="KW-1185">Reference proteome</keyword>
<dbReference type="InterPro" id="IPR000160">
    <property type="entry name" value="GGDEF_dom"/>
</dbReference>
<name>A0ABR7Q5V1_9FLAO</name>
<evidence type="ECO:0000313" key="5">
    <source>
        <dbReference type="Proteomes" id="UP000619238"/>
    </source>
</evidence>
<dbReference type="PANTHER" id="PTHR36528">
    <property type="entry name" value="CRISPR SYSTEM SINGLE-STRAND-SPECIFIC DEOXYRIBONUCLEASE CAS10/CSM1 (SUBTYPE III-A)"/>
    <property type="match status" value="1"/>
</dbReference>
<dbReference type="PANTHER" id="PTHR36528:SF1">
    <property type="entry name" value="CRISPR SYSTEM SINGLE-STRAND-SPECIFIC DEOXYRIBONUCLEASE CAS10_CSM1 (SUBTYPE III-A)"/>
    <property type="match status" value="1"/>
</dbReference>
<proteinExistence type="predicted"/>
<keyword evidence="2" id="KW-0051">Antiviral defense</keyword>
<evidence type="ECO:0000256" key="1">
    <source>
        <dbReference type="ARBA" id="ARBA00022741"/>
    </source>
</evidence>
<comment type="caution">
    <text evidence="4">The sequence shown here is derived from an EMBL/GenBank/DDBJ whole genome shotgun (WGS) entry which is preliminary data.</text>
</comment>
<dbReference type="PROSITE" id="PS50887">
    <property type="entry name" value="GGDEF"/>
    <property type="match status" value="1"/>
</dbReference>
<dbReference type="EMBL" id="JACGWS010000002">
    <property type="protein sequence ID" value="MBC8753935.1"/>
    <property type="molecule type" value="Genomic_DNA"/>
</dbReference>
<evidence type="ECO:0000259" key="3">
    <source>
        <dbReference type="PROSITE" id="PS50887"/>
    </source>
</evidence>
<dbReference type="RefSeq" id="WP_187560969.1">
    <property type="nucleotide sequence ID" value="NZ_JACGWS010000002.1"/>
</dbReference>
<dbReference type="InterPro" id="IPR043128">
    <property type="entry name" value="Rev_trsase/Diguanyl_cyclase"/>
</dbReference>